<accession>A0A7J6GXH0</accession>
<reference evidence="4 5" key="1">
    <citation type="journal article" date="2020" name="bioRxiv">
        <title>Sequence and annotation of 42 cannabis genomes reveals extensive copy number variation in cannabinoid synthesis and pathogen resistance genes.</title>
        <authorList>
            <person name="Mckernan K.J."/>
            <person name="Helbert Y."/>
            <person name="Kane L.T."/>
            <person name="Ebling H."/>
            <person name="Zhang L."/>
            <person name="Liu B."/>
            <person name="Eaton Z."/>
            <person name="Mclaughlin S."/>
            <person name="Kingan S."/>
            <person name="Baybayan P."/>
            <person name="Concepcion G."/>
            <person name="Jordan M."/>
            <person name="Riva A."/>
            <person name="Barbazuk W."/>
            <person name="Harkins T."/>
        </authorList>
    </citation>
    <scope>NUCLEOTIDE SEQUENCE [LARGE SCALE GENOMIC DNA]</scope>
    <source>
        <strain evidence="5">cv. Jamaican Lion 4</strain>
        <tissue evidence="4">Leaf</tissue>
    </source>
</reference>
<protein>
    <recommendedName>
        <fullName evidence="3">Disease resistance R13L4/SHOC-2-like LRR domain-containing protein</fullName>
    </recommendedName>
</protein>
<evidence type="ECO:0000313" key="4">
    <source>
        <dbReference type="EMBL" id="KAF4387633.1"/>
    </source>
</evidence>
<evidence type="ECO:0000256" key="1">
    <source>
        <dbReference type="ARBA" id="ARBA00022737"/>
    </source>
</evidence>
<dbReference type="AlphaFoldDB" id="A0A7J6GXH0"/>
<evidence type="ECO:0000259" key="3">
    <source>
        <dbReference type="Pfam" id="PF23598"/>
    </source>
</evidence>
<keyword evidence="2" id="KW-0611">Plant defense</keyword>
<gene>
    <name evidence="4" type="ORF">G4B88_003960</name>
</gene>
<dbReference type="Gene3D" id="3.80.10.10">
    <property type="entry name" value="Ribonuclease Inhibitor"/>
    <property type="match status" value="3"/>
</dbReference>
<dbReference type="Proteomes" id="UP000583929">
    <property type="component" value="Unassembled WGS sequence"/>
</dbReference>
<name>A0A7J6GXH0_CANSA</name>
<dbReference type="InterPro" id="IPR055414">
    <property type="entry name" value="LRR_R13L4/SHOC2-like"/>
</dbReference>
<dbReference type="PANTHER" id="PTHR36766">
    <property type="entry name" value="PLANT BROAD-SPECTRUM MILDEW RESISTANCE PROTEIN RPW8"/>
    <property type="match status" value="1"/>
</dbReference>
<dbReference type="InterPro" id="IPR032675">
    <property type="entry name" value="LRR_dom_sf"/>
</dbReference>
<dbReference type="PANTHER" id="PTHR36766:SF70">
    <property type="entry name" value="DISEASE RESISTANCE PROTEIN RGA4"/>
    <property type="match status" value="1"/>
</dbReference>
<keyword evidence="1" id="KW-0677">Repeat</keyword>
<dbReference type="SUPFAM" id="SSF52058">
    <property type="entry name" value="L domain-like"/>
    <property type="match status" value="2"/>
</dbReference>
<evidence type="ECO:0000313" key="5">
    <source>
        <dbReference type="Proteomes" id="UP000583929"/>
    </source>
</evidence>
<comment type="caution">
    <text evidence="4">The sequence shown here is derived from an EMBL/GenBank/DDBJ whole genome shotgun (WGS) entry which is preliminary data.</text>
</comment>
<feature type="domain" description="Disease resistance R13L4/SHOC-2-like LRR" evidence="3">
    <location>
        <begin position="77"/>
        <end position="269"/>
    </location>
</feature>
<keyword evidence="5" id="KW-1185">Reference proteome</keyword>
<dbReference type="PROSITE" id="PS51450">
    <property type="entry name" value="LRR"/>
    <property type="match status" value="1"/>
</dbReference>
<evidence type="ECO:0000256" key="2">
    <source>
        <dbReference type="ARBA" id="ARBA00022821"/>
    </source>
</evidence>
<dbReference type="InterPro" id="IPR001611">
    <property type="entry name" value="Leu-rich_rpt"/>
</dbReference>
<sequence>MHDLIVDLANHVSKKKFVYIEKGKRYDIGHVRQIRHIAFEEDINCHDFHETYKIISEAICLRTFMPVTKYYYLRLNTLHEDVLKDIMKLRRLRFLSLAGYENVSELPKSIGQLIHLHHLDLSYTSIKELPKSVCLLYNLQTLKLCGCKHLVKFPKNIHRLINLRYLYMSFCEFSTLPPLGQLPSLVTLLIEECASVEMVGLEFYGSSSSKSFPLLESLTLKRMSKWKEWSPPKANLEVFPKLTSLTIHRCEKLTGDLPWLLPSLTELDIFYCPKLASSLPVIPTITTIRVQHCAKIIGFKPCSNLQNFDDLEKLYLEGCSFKLLPLDSFPNIWNITIRNCESLESFSLLNSLKSLSTLSIQQCPNFTLNLDSNIHCPILTQLEFCSCHNLKFLPKNLSSLLPSLLELIILDCPNLESLPKFELPFNLRELTIRKCNKFIASRKNWNLQALPNLTSFCIGDYECEDMESFLEQGLLPTSLTSLKISGVACLKTLEEKGFQELKSLKELHIYMCPNLQSLPVKGLPPFFEGLLPPSFETFVMDYCPLLEKRMGDTQEVGIDVDFEILCSAIQEVMEPYQVEINGMVYKESGFLYKGINFGNSGSSSSSSPLSRRILGV</sequence>
<organism evidence="4 5">
    <name type="scientific">Cannabis sativa</name>
    <name type="common">Hemp</name>
    <name type="synonym">Marijuana</name>
    <dbReference type="NCBI Taxonomy" id="3483"/>
    <lineage>
        <taxon>Eukaryota</taxon>
        <taxon>Viridiplantae</taxon>
        <taxon>Streptophyta</taxon>
        <taxon>Embryophyta</taxon>
        <taxon>Tracheophyta</taxon>
        <taxon>Spermatophyta</taxon>
        <taxon>Magnoliopsida</taxon>
        <taxon>eudicotyledons</taxon>
        <taxon>Gunneridae</taxon>
        <taxon>Pentapetalae</taxon>
        <taxon>rosids</taxon>
        <taxon>fabids</taxon>
        <taxon>Rosales</taxon>
        <taxon>Cannabaceae</taxon>
        <taxon>Cannabis</taxon>
    </lineage>
</organism>
<dbReference type="EMBL" id="JAATIQ010000077">
    <property type="protein sequence ID" value="KAF4387633.1"/>
    <property type="molecule type" value="Genomic_DNA"/>
</dbReference>
<dbReference type="GO" id="GO:0006952">
    <property type="term" value="P:defense response"/>
    <property type="evidence" value="ECO:0007669"/>
    <property type="project" value="UniProtKB-KW"/>
</dbReference>
<proteinExistence type="predicted"/>
<dbReference type="Pfam" id="PF23598">
    <property type="entry name" value="LRR_14"/>
    <property type="match status" value="1"/>
</dbReference>